<proteinExistence type="predicted"/>
<sequence length="407" mass="44855">MDSSVLQSEGLALLPSPPLDYPCGETKHDVYTSRIMSRFVGQEAGCCCGLGGGGGEICSCLPLPSPLPHLNLFNQKVMLVPQELIFWDLWFGNKFWLVYTDVFSTVLERTLQARTPKSVRLNAQLKDIHQEKPTDSLNNINIEDNLSGQDAETATEEEVSRGACCKEGEKMDNFGLYTPDLQSRYAGLECYFLLQHTLRAYAPNPGSGVARWHGVPKLTGVVVTCDVKSNPRHGCWPTPRSLFMLAREYCIKSRLVNRAAVTMTTVSSDVDLTDGGHNAASIDRDYQGHITQIQIYTYNIMCGVRFFVITGLLNGEHETPLICVMVVSVVCPGRTQPMLTASSASKLMDRIWLLILTKVDIESAKASRLRKCKCYAGTIVCIGGGSLIQRGSSNYDGIRNISIHFAS</sequence>
<name>A0A7R9I0A9_9NEOP</name>
<gene>
    <name evidence="1" type="ORF">TBIB3V08_LOCUS5278</name>
</gene>
<organism evidence="1">
    <name type="scientific">Timema bartmani</name>
    <dbReference type="NCBI Taxonomy" id="61472"/>
    <lineage>
        <taxon>Eukaryota</taxon>
        <taxon>Metazoa</taxon>
        <taxon>Ecdysozoa</taxon>
        <taxon>Arthropoda</taxon>
        <taxon>Hexapoda</taxon>
        <taxon>Insecta</taxon>
        <taxon>Pterygota</taxon>
        <taxon>Neoptera</taxon>
        <taxon>Polyneoptera</taxon>
        <taxon>Phasmatodea</taxon>
        <taxon>Timematodea</taxon>
        <taxon>Timematoidea</taxon>
        <taxon>Timematidae</taxon>
        <taxon>Timema</taxon>
    </lineage>
</organism>
<evidence type="ECO:0000313" key="1">
    <source>
        <dbReference type="EMBL" id="CAD7442859.1"/>
    </source>
</evidence>
<accession>A0A7R9I0A9</accession>
<dbReference type="AlphaFoldDB" id="A0A7R9I0A9"/>
<protein>
    <submittedName>
        <fullName evidence="1">Uncharacterized protein</fullName>
    </submittedName>
</protein>
<dbReference type="EMBL" id="OD565882">
    <property type="protein sequence ID" value="CAD7442859.1"/>
    <property type="molecule type" value="Genomic_DNA"/>
</dbReference>
<reference evidence="1" key="1">
    <citation type="submission" date="2020-11" db="EMBL/GenBank/DDBJ databases">
        <authorList>
            <person name="Tran Van P."/>
        </authorList>
    </citation>
    <scope>NUCLEOTIDE SEQUENCE</scope>
</reference>